<dbReference type="InterPro" id="IPR025997">
    <property type="entry name" value="SBP_2_dom"/>
</dbReference>
<comment type="similarity">
    <text evidence="2">Belongs to the bacterial solute-binding protein 2 family.</text>
</comment>
<dbReference type="CDD" id="cd19967">
    <property type="entry name" value="PBP1_TmRBP-like"/>
    <property type="match status" value="1"/>
</dbReference>
<protein>
    <submittedName>
        <fullName evidence="7">D-ribose-binding periplasmic protein</fullName>
    </submittedName>
</protein>
<feature type="region of interest" description="Disordered" evidence="4">
    <location>
        <begin position="29"/>
        <end position="61"/>
    </location>
</feature>
<keyword evidence="8" id="KW-1185">Reference proteome</keyword>
<evidence type="ECO:0000256" key="3">
    <source>
        <dbReference type="ARBA" id="ARBA00022729"/>
    </source>
</evidence>
<name>A0A5B9Q955_9BACT</name>
<organism evidence="7 8">
    <name type="scientific">Bythopirellula goksoeyrii</name>
    <dbReference type="NCBI Taxonomy" id="1400387"/>
    <lineage>
        <taxon>Bacteria</taxon>
        <taxon>Pseudomonadati</taxon>
        <taxon>Planctomycetota</taxon>
        <taxon>Planctomycetia</taxon>
        <taxon>Pirellulales</taxon>
        <taxon>Lacipirellulaceae</taxon>
        <taxon>Bythopirellula</taxon>
    </lineage>
</organism>
<evidence type="ECO:0000256" key="2">
    <source>
        <dbReference type="ARBA" id="ARBA00007639"/>
    </source>
</evidence>
<accession>A0A5B9Q955</accession>
<evidence type="ECO:0000313" key="8">
    <source>
        <dbReference type="Proteomes" id="UP000323917"/>
    </source>
</evidence>
<proteinExistence type="inferred from homology"/>
<feature type="signal peptide" evidence="5">
    <location>
        <begin position="1"/>
        <end position="26"/>
    </location>
</feature>
<evidence type="ECO:0000259" key="6">
    <source>
        <dbReference type="Pfam" id="PF13407"/>
    </source>
</evidence>
<dbReference type="OrthoDB" id="250606at2"/>
<dbReference type="KEGG" id="bgok:Pr1d_14330"/>
<dbReference type="AlphaFoldDB" id="A0A5B9Q955"/>
<dbReference type="GO" id="GO:0030246">
    <property type="term" value="F:carbohydrate binding"/>
    <property type="evidence" value="ECO:0007669"/>
    <property type="project" value="UniProtKB-ARBA"/>
</dbReference>
<dbReference type="Pfam" id="PF13407">
    <property type="entry name" value="Peripla_BP_4"/>
    <property type="match status" value="1"/>
</dbReference>
<dbReference type="SUPFAM" id="SSF53822">
    <property type="entry name" value="Periplasmic binding protein-like I"/>
    <property type="match status" value="1"/>
</dbReference>
<keyword evidence="3 5" id="KW-0732">Signal</keyword>
<evidence type="ECO:0000313" key="7">
    <source>
        <dbReference type="EMBL" id="QEG34160.1"/>
    </source>
</evidence>
<dbReference type="Proteomes" id="UP000323917">
    <property type="component" value="Chromosome"/>
</dbReference>
<evidence type="ECO:0000256" key="1">
    <source>
        <dbReference type="ARBA" id="ARBA00004196"/>
    </source>
</evidence>
<reference evidence="7 8" key="1">
    <citation type="submission" date="2019-08" db="EMBL/GenBank/DDBJ databases">
        <title>Deep-cultivation of Planctomycetes and their phenomic and genomic characterization uncovers novel biology.</title>
        <authorList>
            <person name="Wiegand S."/>
            <person name="Jogler M."/>
            <person name="Boedeker C."/>
            <person name="Pinto D."/>
            <person name="Vollmers J."/>
            <person name="Rivas-Marin E."/>
            <person name="Kohn T."/>
            <person name="Peeters S.H."/>
            <person name="Heuer A."/>
            <person name="Rast P."/>
            <person name="Oberbeckmann S."/>
            <person name="Bunk B."/>
            <person name="Jeske O."/>
            <person name="Meyerdierks A."/>
            <person name="Storesund J.E."/>
            <person name="Kallscheuer N."/>
            <person name="Luecker S."/>
            <person name="Lage O.M."/>
            <person name="Pohl T."/>
            <person name="Merkel B.J."/>
            <person name="Hornburger P."/>
            <person name="Mueller R.-W."/>
            <person name="Bruemmer F."/>
            <person name="Labrenz M."/>
            <person name="Spormann A.M."/>
            <person name="Op den Camp H."/>
            <person name="Overmann J."/>
            <person name="Amann R."/>
            <person name="Jetten M.S.M."/>
            <person name="Mascher T."/>
            <person name="Medema M.H."/>
            <person name="Devos D.P."/>
            <person name="Kaster A.-K."/>
            <person name="Ovreas L."/>
            <person name="Rohde M."/>
            <person name="Galperin M.Y."/>
            <person name="Jogler C."/>
        </authorList>
    </citation>
    <scope>NUCLEOTIDE SEQUENCE [LARGE SCALE GENOMIC DNA]</scope>
    <source>
        <strain evidence="7 8">Pr1d</strain>
    </source>
</reference>
<sequence precursor="true">MASRHRFNLKSSFATLLVVGVLFASAAGCSGAKSGTDRIQEGESANTVSGGGELGTDQSDSIGGKRKIAVVISTLNNPWFVVLGETARDRAIELGYEVTLFDSQNDTSKEAAHFDNVIAAEYGAILFNPTDADGSVANVKRAKDAGIPVFCIDREINSTDAATAQLLSDNYSGCVELGKYFVEQVGKEGNYVELLGLVGDNNTWNRSKGFHSVVDRYEGLEMVAQQPADFDRNKALEVMESMLQSHDDISAVFCGNDAMAMGAYQALLGAGKSDEIKIFGYDGSTDVVQSIADGKITATVMQYPKLMAMKSAEFAHEYLANGKRDFPQKIPVNVDLVSAQNIDQFTGFGKKD</sequence>
<dbReference type="InterPro" id="IPR028082">
    <property type="entry name" value="Peripla_BP_I"/>
</dbReference>
<dbReference type="Gene3D" id="3.40.50.2300">
    <property type="match status" value="2"/>
</dbReference>
<gene>
    <name evidence="7" type="primary">rbsB_2</name>
    <name evidence="7" type="ORF">Pr1d_14330</name>
</gene>
<dbReference type="GO" id="GO:0030313">
    <property type="term" value="C:cell envelope"/>
    <property type="evidence" value="ECO:0007669"/>
    <property type="project" value="UniProtKB-SubCell"/>
</dbReference>
<dbReference type="PANTHER" id="PTHR46847">
    <property type="entry name" value="D-ALLOSE-BINDING PERIPLASMIC PROTEIN-RELATED"/>
    <property type="match status" value="1"/>
</dbReference>
<evidence type="ECO:0000256" key="5">
    <source>
        <dbReference type="SAM" id="SignalP"/>
    </source>
</evidence>
<dbReference type="PANTHER" id="PTHR46847:SF1">
    <property type="entry name" value="D-ALLOSE-BINDING PERIPLASMIC PROTEIN-RELATED"/>
    <property type="match status" value="1"/>
</dbReference>
<feature type="domain" description="Periplasmic binding protein" evidence="6">
    <location>
        <begin position="68"/>
        <end position="322"/>
    </location>
</feature>
<dbReference type="EMBL" id="CP042913">
    <property type="protein sequence ID" value="QEG34160.1"/>
    <property type="molecule type" value="Genomic_DNA"/>
</dbReference>
<evidence type="ECO:0000256" key="4">
    <source>
        <dbReference type="SAM" id="MobiDB-lite"/>
    </source>
</evidence>
<dbReference type="PROSITE" id="PS51257">
    <property type="entry name" value="PROKAR_LIPOPROTEIN"/>
    <property type="match status" value="1"/>
</dbReference>
<dbReference type="RefSeq" id="WP_148072844.1">
    <property type="nucleotide sequence ID" value="NZ_CP042913.1"/>
</dbReference>
<feature type="chain" id="PRO_5023080913" evidence="5">
    <location>
        <begin position="27"/>
        <end position="352"/>
    </location>
</feature>
<comment type="subcellular location">
    <subcellularLocation>
        <location evidence="1">Cell envelope</location>
    </subcellularLocation>
</comment>